<dbReference type="InterPro" id="IPR007416">
    <property type="entry name" value="YggL_50S_bp"/>
</dbReference>
<dbReference type="Pfam" id="PF04320">
    <property type="entry name" value="YggL_50S_bp"/>
    <property type="match status" value="1"/>
</dbReference>
<organism evidence="1 2">
    <name type="scientific">Shewanella jiangmenensis</name>
    <dbReference type="NCBI Taxonomy" id="2837387"/>
    <lineage>
        <taxon>Bacteria</taxon>
        <taxon>Pseudomonadati</taxon>
        <taxon>Pseudomonadota</taxon>
        <taxon>Gammaproteobacteria</taxon>
        <taxon>Alteromonadales</taxon>
        <taxon>Shewanellaceae</taxon>
        <taxon>Shewanella</taxon>
    </lineage>
</organism>
<accession>A0ABS5V5G3</accession>
<name>A0ABS5V5G3_9GAMM</name>
<protein>
    <submittedName>
        <fullName evidence="1">DUF469 family protein</fullName>
    </submittedName>
</protein>
<sequence>MASIKKRRLRKKLYLEEFAVYGFEFSCDLNLNTECELDSFFDQLLDLVENRELCMGGWGTTKTFEAFICSNSRYSSATNDDREAIKDFLHSKNFISNVVVGQLVDANYGI</sequence>
<dbReference type="PANTHER" id="PTHR38778:SF1">
    <property type="entry name" value="CYTOPLASMIC PROTEIN"/>
    <property type="match status" value="1"/>
</dbReference>
<evidence type="ECO:0000313" key="2">
    <source>
        <dbReference type="Proteomes" id="UP001195903"/>
    </source>
</evidence>
<reference evidence="1 2" key="1">
    <citation type="submission" date="2021-05" db="EMBL/GenBank/DDBJ databases">
        <title>Shewanella sp. JM162201.</title>
        <authorList>
            <person name="Xu S."/>
            <person name="Li A."/>
        </authorList>
    </citation>
    <scope>NUCLEOTIDE SEQUENCE [LARGE SCALE GENOMIC DNA]</scope>
    <source>
        <strain evidence="1 2">JM162201</strain>
    </source>
</reference>
<evidence type="ECO:0000313" key="1">
    <source>
        <dbReference type="EMBL" id="MBT1445694.1"/>
    </source>
</evidence>
<comment type="caution">
    <text evidence="1">The sequence shown here is derived from an EMBL/GenBank/DDBJ whole genome shotgun (WGS) entry which is preliminary data.</text>
</comment>
<keyword evidence="2" id="KW-1185">Reference proteome</keyword>
<dbReference type="RefSeq" id="WP_214507878.1">
    <property type="nucleotide sequence ID" value="NZ_JAHEPS010000005.1"/>
</dbReference>
<dbReference type="PANTHER" id="PTHR38778">
    <property type="entry name" value="CYTOPLASMIC PROTEIN-RELATED"/>
    <property type="match status" value="1"/>
</dbReference>
<dbReference type="EMBL" id="JAHEPS010000005">
    <property type="protein sequence ID" value="MBT1445694.1"/>
    <property type="molecule type" value="Genomic_DNA"/>
</dbReference>
<dbReference type="Proteomes" id="UP001195903">
    <property type="component" value="Unassembled WGS sequence"/>
</dbReference>
<proteinExistence type="predicted"/>
<gene>
    <name evidence="1" type="ORF">KJI95_14360</name>
</gene>